<accession>A0AAW0TE24</accession>
<gene>
    <name evidence="2" type="ORF">O3P69_014360</name>
</gene>
<keyword evidence="3" id="KW-1185">Reference proteome</keyword>
<proteinExistence type="predicted"/>
<comment type="caution">
    <text evidence="2">The sequence shown here is derived from an EMBL/GenBank/DDBJ whole genome shotgun (WGS) entry which is preliminary data.</text>
</comment>
<organism evidence="2 3">
    <name type="scientific">Scylla paramamosain</name>
    <name type="common">Mud crab</name>
    <dbReference type="NCBI Taxonomy" id="85552"/>
    <lineage>
        <taxon>Eukaryota</taxon>
        <taxon>Metazoa</taxon>
        <taxon>Ecdysozoa</taxon>
        <taxon>Arthropoda</taxon>
        <taxon>Crustacea</taxon>
        <taxon>Multicrustacea</taxon>
        <taxon>Malacostraca</taxon>
        <taxon>Eumalacostraca</taxon>
        <taxon>Eucarida</taxon>
        <taxon>Decapoda</taxon>
        <taxon>Pleocyemata</taxon>
        <taxon>Brachyura</taxon>
        <taxon>Eubrachyura</taxon>
        <taxon>Portunoidea</taxon>
        <taxon>Portunidae</taxon>
        <taxon>Portuninae</taxon>
        <taxon>Scylla</taxon>
    </lineage>
</organism>
<reference evidence="2 3" key="1">
    <citation type="submission" date="2023-03" db="EMBL/GenBank/DDBJ databases">
        <title>High-quality genome of Scylla paramamosain provides insights in environmental adaptation.</title>
        <authorList>
            <person name="Zhang L."/>
        </authorList>
    </citation>
    <scope>NUCLEOTIDE SEQUENCE [LARGE SCALE GENOMIC DNA]</scope>
    <source>
        <strain evidence="2">LZ_2023a</strain>
        <tissue evidence="2">Muscle</tissue>
    </source>
</reference>
<dbReference type="EMBL" id="JARAKH010000034">
    <property type="protein sequence ID" value="KAK8384727.1"/>
    <property type="molecule type" value="Genomic_DNA"/>
</dbReference>
<evidence type="ECO:0000256" key="1">
    <source>
        <dbReference type="SAM" id="MobiDB-lite"/>
    </source>
</evidence>
<dbReference type="Proteomes" id="UP001487740">
    <property type="component" value="Unassembled WGS sequence"/>
</dbReference>
<name>A0AAW0TE24_SCYPA</name>
<sequence length="140" mass="15676">MSLPVAEPLHRMPVCYDHVEEKEWVEHASTAMDDDPFLLDLSRDLTDEELAEIYESLAHGTEIHAEPDRTFGEDMGGHFNGMVGQLQREESDITTIVARTPARIKVVDYLRWPRASSTGKSKGTENSLTSAASDQFSAKR</sequence>
<feature type="region of interest" description="Disordered" evidence="1">
    <location>
        <begin position="115"/>
        <end position="140"/>
    </location>
</feature>
<evidence type="ECO:0000313" key="2">
    <source>
        <dbReference type="EMBL" id="KAK8384727.1"/>
    </source>
</evidence>
<protein>
    <submittedName>
        <fullName evidence="2">Uncharacterized protein</fullName>
    </submittedName>
</protein>
<dbReference type="Gene3D" id="3.40.190.10">
    <property type="entry name" value="Periplasmic binding protein-like II"/>
    <property type="match status" value="1"/>
</dbReference>
<evidence type="ECO:0000313" key="3">
    <source>
        <dbReference type="Proteomes" id="UP001487740"/>
    </source>
</evidence>
<dbReference type="AlphaFoldDB" id="A0AAW0TE24"/>